<name>G0U316_TRYVY</name>
<feature type="region of interest" description="Disordered" evidence="1">
    <location>
        <begin position="555"/>
        <end position="602"/>
    </location>
</feature>
<dbReference type="OMA" id="PHCERSA"/>
<sequence>MSLFADHGSIDIELDDQQDGSGSGSKEGANDSGRFYDALQEVRYSRTPSRRSASSSPDNRLQPERDAAGKPKGAGRGKRFIFSDPEAFKRLIVPTAASVARSQRKYIERKKSEVEAGNQVKTVSQKISPIATEAGNRLYTIAMRKMKEMAERRSKAKMLERAGEEKLTFQPKITSLAKSMSVGYKAPHERFTDIMDRLVKSRDMQEQKRLQRISAECTFHPAVEPASVKMAEARRKTEPFADVGERLCFEGGCRLIRQQLRKRILDQQAEGNIISGFRISAREAEKVVQRLHKWKNDCDLKNTIKMEEHIRSVTQFPFPTHRSQRHYSKPPFSSSLKPKPRGVSRSGSLEPVWSRRRMGRHTNLFYKYAASDTSSCLRLCDVRRQVEELFPEDEMLVAALETEFCDEEPISKIDFVECLCRFEEQHGYCIRNSVNDDQRCNQYTVEGRSLCGVQSQMEAGSRSTQCLRRAGSQCADVYPQEKDFEKGRGRSFRPIASSYEMRDVASRHAFSNRQARRTSVVGMCAGSLNDGRDVCARHSTGGCCAPTFVNKGIGASNEPLYSDHGATPPSRRRCRDAGRREVSPPEELPMSPHCERSASMDSVHVSSLTFDSNGSRSTQRPNDTTGEVDSVVLAAEMPPENNPRGKLGSNSLHRGHFSSTAPNKPHGRDRSVRGNPGVVGRNGSRVEHMTRDELIDEVRRVLSTSRKRNSANVSWA</sequence>
<evidence type="ECO:0000256" key="1">
    <source>
        <dbReference type="SAM" id="MobiDB-lite"/>
    </source>
</evidence>
<proteinExistence type="predicted"/>
<accession>G0U316</accession>
<feature type="region of interest" description="Disordered" evidence="1">
    <location>
        <begin position="637"/>
        <end position="691"/>
    </location>
</feature>
<feature type="region of interest" description="Disordered" evidence="1">
    <location>
        <begin position="1"/>
        <end position="79"/>
    </location>
</feature>
<feature type="compositionally biased region" description="Low complexity" evidence="1">
    <location>
        <begin position="673"/>
        <end position="683"/>
    </location>
</feature>
<feature type="compositionally biased region" description="Low complexity" evidence="1">
    <location>
        <begin position="45"/>
        <end position="56"/>
    </location>
</feature>
<dbReference type="AlphaFoldDB" id="G0U316"/>
<reference evidence="2" key="1">
    <citation type="journal article" date="2012" name="Proc. Natl. Acad. Sci. U.S.A.">
        <title>Antigenic diversity is generated by distinct evolutionary mechanisms in African trypanosome species.</title>
        <authorList>
            <person name="Jackson A.P."/>
            <person name="Berry A."/>
            <person name="Aslett M."/>
            <person name="Allison H.C."/>
            <person name="Burton P."/>
            <person name="Vavrova-Anderson J."/>
            <person name="Brown R."/>
            <person name="Browne H."/>
            <person name="Corton N."/>
            <person name="Hauser H."/>
            <person name="Gamble J."/>
            <person name="Gilderthorp R."/>
            <person name="Marcello L."/>
            <person name="McQuillan J."/>
            <person name="Otto T.D."/>
            <person name="Quail M.A."/>
            <person name="Sanders M.J."/>
            <person name="van Tonder A."/>
            <person name="Ginger M.L."/>
            <person name="Field M.C."/>
            <person name="Barry J.D."/>
            <person name="Hertz-Fowler C."/>
            <person name="Berriman M."/>
        </authorList>
    </citation>
    <scope>NUCLEOTIDE SEQUENCE</scope>
    <source>
        <strain evidence="2">Y486</strain>
    </source>
</reference>
<feature type="region of interest" description="Disordered" evidence="1">
    <location>
        <begin position="320"/>
        <end position="350"/>
    </location>
</feature>
<dbReference type="VEuPathDB" id="TriTrypDB:TvY486_0904920"/>
<evidence type="ECO:0000313" key="2">
    <source>
        <dbReference type="EMBL" id="CCC50671.1"/>
    </source>
</evidence>
<protein>
    <submittedName>
        <fullName evidence="2">Uncharacterized protein</fullName>
    </submittedName>
</protein>
<organism evidence="2">
    <name type="scientific">Trypanosoma vivax (strain Y486)</name>
    <dbReference type="NCBI Taxonomy" id="1055687"/>
    <lineage>
        <taxon>Eukaryota</taxon>
        <taxon>Discoba</taxon>
        <taxon>Euglenozoa</taxon>
        <taxon>Kinetoplastea</taxon>
        <taxon>Metakinetoplastina</taxon>
        <taxon>Trypanosomatida</taxon>
        <taxon>Trypanosomatidae</taxon>
        <taxon>Trypanosoma</taxon>
        <taxon>Duttonella</taxon>
    </lineage>
</organism>
<feature type="compositionally biased region" description="Polar residues" evidence="1">
    <location>
        <begin position="648"/>
        <end position="662"/>
    </location>
</feature>
<gene>
    <name evidence="2" type="ORF">TVY486_0904920</name>
</gene>
<dbReference type="EMBL" id="HE573025">
    <property type="protein sequence ID" value="CCC50671.1"/>
    <property type="molecule type" value="Genomic_DNA"/>
</dbReference>